<dbReference type="PROSITE" id="PS51724">
    <property type="entry name" value="SPOR"/>
    <property type="match status" value="1"/>
</dbReference>
<dbReference type="InterPro" id="IPR007730">
    <property type="entry name" value="SPOR-like_dom"/>
</dbReference>
<keyword evidence="2" id="KW-1133">Transmembrane helix</keyword>
<keyword evidence="2" id="KW-0812">Transmembrane</keyword>
<name>A0A543KBK9_9RHOB</name>
<organism evidence="4 5">
    <name type="scientific">Roseinatronobacter monicus</name>
    <dbReference type="NCBI Taxonomy" id="393481"/>
    <lineage>
        <taxon>Bacteria</taxon>
        <taxon>Pseudomonadati</taxon>
        <taxon>Pseudomonadota</taxon>
        <taxon>Alphaproteobacteria</taxon>
        <taxon>Rhodobacterales</taxon>
        <taxon>Paracoccaceae</taxon>
        <taxon>Roseinatronobacter</taxon>
    </lineage>
</organism>
<proteinExistence type="predicted"/>
<feature type="compositionally biased region" description="Low complexity" evidence="1">
    <location>
        <begin position="262"/>
        <end position="278"/>
    </location>
</feature>
<dbReference type="OrthoDB" id="8479416at2"/>
<feature type="region of interest" description="Disordered" evidence="1">
    <location>
        <begin position="1"/>
        <end position="27"/>
    </location>
</feature>
<dbReference type="RefSeq" id="WP_142080165.1">
    <property type="nucleotide sequence ID" value="NZ_VFPT01000001.1"/>
</dbReference>
<keyword evidence="2" id="KW-0472">Membrane</keyword>
<evidence type="ECO:0000313" key="4">
    <source>
        <dbReference type="EMBL" id="TQM92468.1"/>
    </source>
</evidence>
<dbReference type="AlphaFoldDB" id="A0A543KBK9"/>
<reference evidence="4 5" key="1">
    <citation type="submission" date="2019-06" db="EMBL/GenBank/DDBJ databases">
        <title>Genomic Encyclopedia of Archaeal and Bacterial Type Strains, Phase II (KMG-II): from individual species to whole genera.</title>
        <authorList>
            <person name="Goeker M."/>
        </authorList>
    </citation>
    <scope>NUCLEOTIDE SEQUENCE [LARGE SCALE GENOMIC DNA]</scope>
    <source>
        <strain evidence="4 5">DSM 18423</strain>
    </source>
</reference>
<protein>
    <submittedName>
        <fullName evidence="4">Sporulation related protein</fullName>
    </submittedName>
</protein>
<gene>
    <name evidence="4" type="ORF">BD293_1076</name>
</gene>
<feature type="region of interest" description="Disordered" evidence="1">
    <location>
        <begin position="228"/>
        <end position="279"/>
    </location>
</feature>
<feature type="transmembrane region" description="Helical" evidence="2">
    <location>
        <begin position="108"/>
        <end position="129"/>
    </location>
</feature>
<dbReference type="EMBL" id="VFPT01000001">
    <property type="protein sequence ID" value="TQM92468.1"/>
    <property type="molecule type" value="Genomic_DNA"/>
</dbReference>
<dbReference type="Pfam" id="PF05036">
    <property type="entry name" value="SPOR"/>
    <property type="match status" value="1"/>
</dbReference>
<sequence>MKESREFSAWGVRAHPRQTPHETGAHGFGPPVYGASAPQQHGYATAPYGQAPHSSGPYYAPPPEYAPHYATDPNLRGPAQPQFYGQSPQYGGHAKHAPRPRSIQTRSALHGFGAVLSLALMIGSVAWVWQLMQRDVAGVPVVRALDGPLRVAPDNPGGRQTAHQGLSVNDLSAAQDATQRSEILLAPPSSDLSHDDVVPAQGAPDAPSLSFETDETQPIAVALQQALNEPETTSEPLGFVSETRRAVATSPRPPSRNADTISGARATASSAPAATNASYGSDDLAASVAQTVAAGMGSVRDIDVDPSSLGPGTRLVQLGAYDDADSARAAWDQLARRFSPLLEERGRVIEAAQSGGSVFYRLRAHGFNDERDARRFCAALVDQQIDCIPVLIR</sequence>
<evidence type="ECO:0000259" key="3">
    <source>
        <dbReference type="PROSITE" id="PS51724"/>
    </source>
</evidence>
<evidence type="ECO:0000256" key="2">
    <source>
        <dbReference type="SAM" id="Phobius"/>
    </source>
</evidence>
<feature type="region of interest" description="Disordered" evidence="1">
    <location>
        <begin position="41"/>
        <end position="100"/>
    </location>
</feature>
<dbReference type="Proteomes" id="UP000320582">
    <property type="component" value="Unassembled WGS sequence"/>
</dbReference>
<dbReference type="GO" id="GO:0042834">
    <property type="term" value="F:peptidoglycan binding"/>
    <property type="evidence" value="ECO:0007669"/>
    <property type="project" value="InterPro"/>
</dbReference>
<dbReference type="Gene3D" id="3.30.70.1070">
    <property type="entry name" value="Sporulation related repeat"/>
    <property type="match status" value="1"/>
</dbReference>
<feature type="domain" description="SPOR" evidence="3">
    <location>
        <begin position="308"/>
        <end position="393"/>
    </location>
</feature>
<evidence type="ECO:0000313" key="5">
    <source>
        <dbReference type="Proteomes" id="UP000320582"/>
    </source>
</evidence>
<keyword evidence="5" id="KW-1185">Reference proteome</keyword>
<comment type="caution">
    <text evidence="4">The sequence shown here is derived from an EMBL/GenBank/DDBJ whole genome shotgun (WGS) entry which is preliminary data.</text>
</comment>
<dbReference type="SUPFAM" id="SSF110997">
    <property type="entry name" value="Sporulation related repeat"/>
    <property type="match status" value="1"/>
</dbReference>
<dbReference type="InterPro" id="IPR036680">
    <property type="entry name" value="SPOR-like_sf"/>
</dbReference>
<feature type="region of interest" description="Disordered" evidence="1">
    <location>
        <begin position="187"/>
        <end position="211"/>
    </location>
</feature>
<evidence type="ECO:0000256" key="1">
    <source>
        <dbReference type="SAM" id="MobiDB-lite"/>
    </source>
</evidence>
<accession>A0A543KBK9</accession>